<accession>Q6UYG0</accession>
<name>Q6UYG0_9CAUD</name>
<organism evidence="1 2">
    <name type="scientific">Burkholderia phage BcepNazgul</name>
    <dbReference type="NCBI Taxonomy" id="242861"/>
    <lineage>
        <taxon>Viruses</taxon>
        <taxon>Duplodnaviria</taxon>
        <taxon>Heunggongvirae</taxon>
        <taxon>Uroviricota</taxon>
        <taxon>Caudoviricetes</taxon>
        <taxon>Casjensviridae</taxon>
        <taxon>Nazgulvirus</taxon>
        <taxon>Nazgulvirus bcepnazgul</taxon>
        <taxon>Burkholderia virus BcepNazgul</taxon>
    </lineage>
</organism>
<keyword evidence="2" id="KW-1185">Reference proteome</keyword>
<evidence type="ECO:0000313" key="1">
    <source>
        <dbReference type="EMBL" id="AAQ63381.2"/>
    </source>
</evidence>
<dbReference type="EMBL" id="AY357582">
    <property type="protein sequence ID" value="AAQ63381.2"/>
    <property type="molecule type" value="Genomic_DNA"/>
</dbReference>
<proteinExistence type="predicted"/>
<sequence length="147" mass="16690">MWRDQQTFRSWGGTARLTYDPKSSPSRPWAIFIDGTAVNRRASLWEATMYVAARHGAVMPVYRFREALIEAARWRSFYLNGVDWSINASLTAAMHDYRSLADLPVRTALAVADAANGGYHIHRACGYSPREAWAIAFRTARIMYEGK</sequence>
<evidence type="ECO:0000313" key="2">
    <source>
        <dbReference type="Proteomes" id="UP000002549"/>
    </source>
</evidence>
<dbReference type="Proteomes" id="UP000002549">
    <property type="component" value="Segment"/>
</dbReference>
<protein>
    <submittedName>
        <fullName evidence="1">Uncharacterized protein</fullName>
    </submittedName>
</protein>
<gene>
    <name evidence="1" type="ORF">Nazgul05</name>
</gene>
<dbReference type="KEGG" id="vg:2559605"/>
<reference evidence="1" key="1">
    <citation type="submission" date="2006-02" db="EMBL/GenBank/DDBJ databases">
        <title>Complete nucleotide sequence of BcepNazgul, a novel soil phage of Burkholderia cepacia genomovar VII.</title>
        <authorList>
            <person name="Summer E.J."/>
            <person name="Peek M.L."/>
            <person name="Haliburton J.R."/>
            <person name="Hall E."/>
            <person name="Heusinkveld K."/>
            <person name="Simser J."/>
            <person name="No E.G."/>
            <person name="Gonzalez C.F."/>
            <person name="Young R.F."/>
        </authorList>
    </citation>
    <scope>NUCLEOTIDE SEQUENCE [LARGE SCALE GENOMIC DNA]</scope>
</reference>
<dbReference type="GeneID" id="2559605"/>
<dbReference type="RefSeq" id="NP_919014.2">
    <property type="nucleotide sequence ID" value="NC_005091.2"/>
</dbReference>